<gene>
    <name evidence="1" type="ORF">ABXS05_01540</name>
</gene>
<keyword evidence="2" id="KW-1185">Reference proteome</keyword>
<name>A0ABV3PFS5_9HYPH</name>
<comment type="caution">
    <text evidence="1">The sequence shown here is derived from an EMBL/GenBank/DDBJ whole genome shotgun (WGS) entry which is preliminary data.</text>
</comment>
<reference evidence="1 2" key="1">
    <citation type="submission" date="2024-07" db="EMBL/GenBank/DDBJ databases">
        <title>Description of Labrys sedimenti sp. nov., isolated from a diclofenac-degrading enrichment culture.</title>
        <authorList>
            <person name="Tancsics A."/>
            <person name="Csepanyi A."/>
        </authorList>
    </citation>
    <scope>NUCLEOTIDE SEQUENCE [LARGE SCALE GENOMIC DNA]</scope>
    <source>
        <strain evidence="1 2">LMG 23578</strain>
    </source>
</reference>
<protein>
    <submittedName>
        <fullName evidence="1">Uncharacterized protein</fullName>
    </submittedName>
</protein>
<proteinExistence type="predicted"/>
<dbReference type="EMBL" id="JBFNQD010000001">
    <property type="protein sequence ID" value="MEW9304204.1"/>
    <property type="molecule type" value="Genomic_DNA"/>
</dbReference>
<organism evidence="1 2">
    <name type="scientific">Labrys neptuniae</name>
    <dbReference type="NCBI Taxonomy" id="376174"/>
    <lineage>
        <taxon>Bacteria</taxon>
        <taxon>Pseudomonadati</taxon>
        <taxon>Pseudomonadota</taxon>
        <taxon>Alphaproteobacteria</taxon>
        <taxon>Hyphomicrobiales</taxon>
        <taxon>Xanthobacteraceae</taxon>
        <taxon>Labrys</taxon>
    </lineage>
</organism>
<accession>A0ABV3PFS5</accession>
<dbReference type="RefSeq" id="WP_367622678.1">
    <property type="nucleotide sequence ID" value="NZ_JBFNQD010000001.1"/>
</dbReference>
<dbReference type="Proteomes" id="UP001555786">
    <property type="component" value="Unassembled WGS sequence"/>
</dbReference>
<evidence type="ECO:0000313" key="1">
    <source>
        <dbReference type="EMBL" id="MEW9304204.1"/>
    </source>
</evidence>
<sequence length="156" mass="16650">MASLHCQLRRIGAILLAGLAGGLSATSVLASGQLPPRPVPAQHFADFETCLEHLKAVQRADMAGVAEGAVADGENRTRQKLVDGDGIVRVGEQNARYQARVGNQFRVTDRQKGVIETTFSYEDTTLECRGGELTGSVISGYMLPGMEPLPEASKPQ</sequence>
<evidence type="ECO:0000313" key="2">
    <source>
        <dbReference type="Proteomes" id="UP001555786"/>
    </source>
</evidence>